<reference evidence="2 3" key="1">
    <citation type="submission" date="2015-12" db="EMBL/GenBank/DDBJ databases">
        <title>Intraspecies pangenome expansion in the marine bacterium Alteromonas.</title>
        <authorList>
            <person name="Lopez-Perez M."/>
            <person name="Rodriguez-Valera F."/>
        </authorList>
    </citation>
    <scope>NUCLEOTIDE SEQUENCE [LARGE SCALE GENOMIC DNA]</scope>
    <source>
        <strain evidence="2 3">UM8</strain>
    </source>
</reference>
<dbReference type="InterPro" id="IPR050229">
    <property type="entry name" value="GlpE_sulfurtransferase"/>
</dbReference>
<evidence type="ECO:0000313" key="3">
    <source>
        <dbReference type="Proteomes" id="UP000061468"/>
    </source>
</evidence>
<dbReference type="PANTHER" id="PTHR43031">
    <property type="entry name" value="FAD-DEPENDENT OXIDOREDUCTASE"/>
    <property type="match status" value="1"/>
</dbReference>
<dbReference type="Proteomes" id="UP000061468">
    <property type="component" value="Chromosome"/>
</dbReference>
<dbReference type="CDD" id="cd00158">
    <property type="entry name" value="RHOD"/>
    <property type="match status" value="1"/>
</dbReference>
<proteinExistence type="predicted"/>
<feature type="domain" description="Rhodanese" evidence="1">
    <location>
        <begin position="29"/>
        <end position="106"/>
    </location>
</feature>
<organism evidence="2 3">
    <name type="scientific">Alteromonas mediterranea</name>
    <dbReference type="NCBI Taxonomy" id="314275"/>
    <lineage>
        <taxon>Bacteria</taxon>
        <taxon>Pseudomonadati</taxon>
        <taxon>Pseudomonadota</taxon>
        <taxon>Gammaproteobacteria</taxon>
        <taxon>Alteromonadales</taxon>
        <taxon>Alteromonadaceae</taxon>
        <taxon>Alteromonas/Salinimonas group</taxon>
        <taxon>Alteromonas</taxon>
    </lineage>
</organism>
<dbReference type="OMA" id="PLYIHCA"/>
<dbReference type="RefSeq" id="WP_012518761.1">
    <property type="nucleotide sequence ID" value="NZ_CAKMLI010000002.1"/>
</dbReference>
<evidence type="ECO:0000259" key="1">
    <source>
        <dbReference type="PROSITE" id="PS50206"/>
    </source>
</evidence>
<protein>
    <recommendedName>
        <fullName evidence="1">Rhodanese domain-containing protein</fullName>
    </recommendedName>
</protein>
<dbReference type="Pfam" id="PF00581">
    <property type="entry name" value="Rhodanese"/>
    <property type="match status" value="1"/>
</dbReference>
<dbReference type="EMBL" id="CP013928">
    <property type="protein sequence ID" value="AMJ78930.1"/>
    <property type="molecule type" value="Genomic_DNA"/>
</dbReference>
<dbReference type="SMART" id="SM00450">
    <property type="entry name" value="RHOD"/>
    <property type="match status" value="1"/>
</dbReference>
<evidence type="ECO:0000313" key="2">
    <source>
        <dbReference type="EMBL" id="AMJ78930.1"/>
    </source>
</evidence>
<dbReference type="PANTHER" id="PTHR43031:SF1">
    <property type="entry name" value="PYRIDINE NUCLEOTIDE-DISULPHIDE OXIDOREDUCTASE"/>
    <property type="match status" value="1"/>
</dbReference>
<sequence length="117" mass="12733">MLIDIKKRLENIDLDIRTITAEQAVSEQKNNGGTLIDVREAAEVSKEPVPCALHIPRGVLEMKALEHFSDASTPLYIHCASGVRATLAAEQLLKMGYENVSVITCSVPTINQASTND</sequence>
<dbReference type="PROSITE" id="PS50206">
    <property type="entry name" value="RHODANESE_3"/>
    <property type="match status" value="1"/>
</dbReference>
<name>A0AAC8XK75_9ALTE</name>
<dbReference type="AlphaFoldDB" id="A0AAC8XK75"/>
<dbReference type="InterPro" id="IPR036873">
    <property type="entry name" value="Rhodanese-like_dom_sf"/>
</dbReference>
<dbReference type="SUPFAM" id="SSF52821">
    <property type="entry name" value="Rhodanese/Cell cycle control phosphatase"/>
    <property type="match status" value="1"/>
</dbReference>
<dbReference type="Gene3D" id="3.40.250.10">
    <property type="entry name" value="Rhodanese-like domain"/>
    <property type="match status" value="1"/>
</dbReference>
<dbReference type="InterPro" id="IPR001763">
    <property type="entry name" value="Rhodanese-like_dom"/>
</dbReference>
<accession>A0AAC8XK75</accession>
<gene>
    <name evidence="2" type="ORF">AV942_11825</name>
</gene>